<evidence type="ECO:0000256" key="1">
    <source>
        <dbReference type="SAM" id="Coils"/>
    </source>
</evidence>
<comment type="caution">
    <text evidence="2">The sequence shown here is derived from an EMBL/GenBank/DDBJ whole genome shotgun (WGS) entry which is preliminary data.</text>
</comment>
<organism evidence="2 3">
    <name type="scientific">Lysinibacter cavernae</name>
    <dbReference type="NCBI Taxonomy" id="1640652"/>
    <lineage>
        <taxon>Bacteria</taxon>
        <taxon>Bacillati</taxon>
        <taxon>Actinomycetota</taxon>
        <taxon>Actinomycetes</taxon>
        <taxon>Micrococcales</taxon>
        <taxon>Microbacteriaceae</taxon>
        <taxon>Lysinibacter</taxon>
    </lineage>
</organism>
<dbReference type="RefSeq" id="WP_167150025.1">
    <property type="nucleotide sequence ID" value="NZ_JAAMOX010000001.1"/>
</dbReference>
<dbReference type="InterPro" id="IPR036689">
    <property type="entry name" value="ESAT-6-like_sf"/>
</dbReference>
<accession>A0A7X5TTA9</accession>
<gene>
    <name evidence="2" type="ORF">FHX76_001848</name>
</gene>
<evidence type="ECO:0000313" key="2">
    <source>
        <dbReference type="EMBL" id="NIH53980.1"/>
    </source>
</evidence>
<protein>
    <submittedName>
        <fullName evidence="2">Uncharacterized protein YukE</fullName>
    </submittedName>
</protein>
<dbReference type="Proteomes" id="UP000541033">
    <property type="component" value="Unassembled WGS sequence"/>
</dbReference>
<name>A0A7X5TTA9_9MICO</name>
<proteinExistence type="predicted"/>
<reference evidence="2 3" key="1">
    <citation type="submission" date="2020-02" db="EMBL/GenBank/DDBJ databases">
        <title>Sequencing the genomes of 1000 actinobacteria strains.</title>
        <authorList>
            <person name="Klenk H.-P."/>
        </authorList>
    </citation>
    <scope>NUCLEOTIDE SEQUENCE [LARGE SCALE GENOMIC DNA]</scope>
    <source>
        <strain evidence="2 3">DSM 27960</strain>
    </source>
</reference>
<keyword evidence="1" id="KW-0175">Coiled coil</keyword>
<dbReference type="SUPFAM" id="SSF140453">
    <property type="entry name" value="EsxAB dimer-like"/>
    <property type="match status" value="1"/>
</dbReference>
<sequence>MSWPQDDPGAGAFEGLREFTQSLHKQREAVQSISATLRTARSQRYDVWTGTAAEAWSTKLSKLDKTVAPLDDAFQQMIQASNAYEDAVVAIKTEVGPVLELKDWAQRERQLLNKNTDRTDLSEQAIEEVQARAATLRRTENEVERRLLELAKRRREADSDAEQRIRSSHATITQIRQALKSDGRASIGSKRLPVEKNPKKMTLADLRRLTADQLDDLPPAELRELANRLSNNPEAAAEWWDRLTPEQQERLIKHAPELIGLLDGVAPDARVAANKEVAAGQYEANEERIRELEKLPYSLDIGTRTGRQGEIDALKLENSYLKKAKNGEIQLYTYDRGADRLVEMIGDPQTATQQFTFIPGTDSNFSGFFNGTTQGLASRVAESVPGTLAFVCKDGPYPKFPPWDDRFTGSASVTAELGQRQARLQAGIDAAGYGALPNTAVGHSAGLAILTSSETAGAGYDNVVSLSGIGMNDQWSPNPGTSYYDYTTERDFILPLRGIDTGGDWGYPLEPNRENGFTVLDSGIETKWTNPFGGHSQIASEDSSTQVRDGLADLLRGMRPAGA</sequence>
<feature type="coiled-coil region" evidence="1">
    <location>
        <begin position="126"/>
        <end position="153"/>
    </location>
</feature>
<keyword evidence="3" id="KW-1185">Reference proteome</keyword>
<dbReference type="EMBL" id="JAAMOX010000001">
    <property type="protein sequence ID" value="NIH53980.1"/>
    <property type="molecule type" value="Genomic_DNA"/>
</dbReference>
<dbReference type="Gene3D" id="1.10.287.1060">
    <property type="entry name" value="ESAT-6-like"/>
    <property type="match status" value="1"/>
</dbReference>
<dbReference type="AlphaFoldDB" id="A0A7X5TTA9"/>
<evidence type="ECO:0000313" key="3">
    <source>
        <dbReference type="Proteomes" id="UP000541033"/>
    </source>
</evidence>